<dbReference type="InterPro" id="IPR046025">
    <property type="entry name" value="DUF5983"/>
</dbReference>
<dbReference type="Pfam" id="PF19419">
    <property type="entry name" value="DUF5983"/>
    <property type="match status" value="1"/>
</dbReference>
<dbReference type="AlphaFoldDB" id="A0A6M4NSX4"/>
<evidence type="ECO:0000259" key="1">
    <source>
        <dbReference type="Pfam" id="PF19419"/>
    </source>
</evidence>
<organism evidence="2">
    <name type="scientific">Aeromonas caviae</name>
    <name type="common">Aeromonas punctata</name>
    <dbReference type="NCBI Taxonomy" id="648"/>
    <lineage>
        <taxon>Bacteria</taxon>
        <taxon>Pseudomonadati</taxon>
        <taxon>Pseudomonadota</taxon>
        <taxon>Gammaproteobacteria</taxon>
        <taxon>Aeromonadales</taxon>
        <taxon>Aeromonadaceae</taxon>
        <taxon>Aeromonas</taxon>
    </lineage>
</organism>
<keyword evidence="2" id="KW-0614">Plasmid</keyword>
<reference evidence="2" key="1">
    <citation type="submission" date="2019-10" db="EMBL/GenBank/DDBJ databases">
        <authorList>
            <person name="Zhou D."/>
            <person name="Cheng Q."/>
        </authorList>
    </citation>
    <scope>NUCLEOTIDE SEQUENCE</scope>
    <source>
        <strain evidence="2">1507-17068</strain>
        <plasmid evidence="2">p717068-IMP</plasmid>
    </source>
</reference>
<geneLocation type="plasmid" evidence="2">
    <name>p717068-IMP</name>
</geneLocation>
<dbReference type="EMBL" id="MN629346">
    <property type="protein sequence ID" value="QJR99854.1"/>
    <property type="molecule type" value="Genomic_DNA"/>
</dbReference>
<protein>
    <recommendedName>
        <fullName evidence="1">DUF5983 domain-containing protein</fullName>
    </recommendedName>
</protein>
<sequence length="103" mass="11914">MELEIYKTLVLSTGHLTPATLRHLEHLTEGEERNNFIPRDYGYLVICRSCWFEEGDEGSREDFLQLPADLQHVLTEANALGIKAVEFDQDGELYGQFPNYEHE</sequence>
<evidence type="ECO:0000313" key="2">
    <source>
        <dbReference type="EMBL" id="QJR99854.1"/>
    </source>
</evidence>
<name>A0A6M4NSX4_AERCA</name>
<accession>A0A6M4NSX4</accession>
<feature type="domain" description="DUF5983" evidence="1">
    <location>
        <begin position="9"/>
        <end position="101"/>
    </location>
</feature>
<proteinExistence type="predicted"/>
<dbReference type="RefSeq" id="WP_181715860.1">
    <property type="nucleotide sequence ID" value="NZ_CP091177.1"/>
</dbReference>